<dbReference type="EMBL" id="RZGK01000021">
    <property type="protein sequence ID" value="KAF9691270.1"/>
    <property type="molecule type" value="Genomic_DNA"/>
</dbReference>
<dbReference type="Proteomes" id="UP000651452">
    <property type="component" value="Unassembled WGS sequence"/>
</dbReference>
<dbReference type="InterPro" id="IPR016135">
    <property type="entry name" value="UBQ-conjugating_enzyme/RWD"/>
</dbReference>
<gene>
    <name evidence="2" type="ORF">EKO04_010705</name>
</gene>
<evidence type="ECO:0000313" key="3">
    <source>
        <dbReference type="Proteomes" id="UP000651452"/>
    </source>
</evidence>
<sequence>MRLRGAQNSELSNNDRTGFIVRNSSKDRMASAPSWHLLPHDLLELQIGQIDLLMAMYPEEVTLDDSTKIVLDTLRDVIESGESGDFSAAPIVSVTLKLSIAEDDAPKTQTIHLDLTAPFTYAGSQIPDEPPNVKARIHQPSWLNRAATNQLQDTIPEGEDLLSTIEHIKMAAAQAHEESLQSQVTPNASAFEPGPLVRVWFYFPSISTRSKRDDFIKFAPAYNLTGFLFAGKPGLLCVEGGSQSIDEYMRFIKTESWGDIPAHHKKVSERYREAADRVFSDMTEITDTVGERRGQRQNRGDMKAVEEWLDERGLKEALTKVLM</sequence>
<reference evidence="2" key="1">
    <citation type="submission" date="2018-12" db="EMBL/GenBank/DDBJ databases">
        <authorList>
            <person name="Syme R.A."/>
            <person name="Farfan-Caceres L."/>
            <person name="Lichtenzveig J."/>
        </authorList>
    </citation>
    <scope>NUCLEOTIDE SEQUENCE</scope>
    <source>
        <strain evidence="2">Al4</strain>
    </source>
</reference>
<organism evidence="2 3">
    <name type="scientific">Ascochyta lentis</name>
    <dbReference type="NCBI Taxonomy" id="205686"/>
    <lineage>
        <taxon>Eukaryota</taxon>
        <taxon>Fungi</taxon>
        <taxon>Dikarya</taxon>
        <taxon>Ascomycota</taxon>
        <taxon>Pezizomycotina</taxon>
        <taxon>Dothideomycetes</taxon>
        <taxon>Pleosporomycetidae</taxon>
        <taxon>Pleosporales</taxon>
        <taxon>Pleosporineae</taxon>
        <taxon>Didymellaceae</taxon>
        <taxon>Ascochyta</taxon>
    </lineage>
</organism>
<dbReference type="AlphaFoldDB" id="A0A8H7MDX5"/>
<evidence type="ECO:0000313" key="2">
    <source>
        <dbReference type="EMBL" id="KAF9691270.1"/>
    </source>
</evidence>
<dbReference type="CDD" id="cd24163">
    <property type="entry name" value="RWDD2_C"/>
    <property type="match status" value="1"/>
</dbReference>
<dbReference type="SUPFAM" id="SSF54495">
    <property type="entry name" value="UBC-like"/>
    <property type="match status" value="1"/>
</dbReference>
<dbReference type="InterPro" id="IPR059181">
    <property type="entry name" value="RWDD2A-B_C"/>
</dbReference>
<dbReference type="InterPro" id="IPR010541">
    <property type="entry name" value="Prp3_C"/>
</dbReference>
<keyword evidence="3" id="KW-1185">Reference proteome</keyword>
<protein>
    <recommendedName>
        <fullName evidence="1">Small nuclear ribonucleoprotein Prp3 C-terminal domain-containing protein</fullName>
    </recommendedName>
</protein>
<comment type="caution">
    <text evidence="2">The sequence shown here is derived from an EMBL/GenBank/DDBJ whole genome shotgun (WGS) entry which is preliminary data.</text>
</comment>
<dbReference type="Pfam" id="PF06544">
    <property type="entry name" value="Prp3_C"/>
    <property type="match status" value="1"/>
</dbReference>
<dbReference type="InterPro" id="IPR017359">
    <property type="entry name" value="Phi-like"/>
</dbReference>
<reference evidence="2" key="2">
    <citation type="submission" date="2020-09" db="EMBL/GenBank/DDBJ databases">
        <title>Reference genome assembly for Australian Ascochyta lentis isolate Al4.</title>
        <authorList>
            <person name="Lee R.C."/>
            <person name="Farfan-Caceres L.M."/>
            <person name="Debler J.W."/>
            <person name="Williams A.H."/>
            <person name="Henares B.M."/>
        </authorList>
    </citation>
    <scope>NUCLEOTIDE SEQUENCE</scope>
    <source>
        <strain evidence="2">Al4</strain>
    </source>
</reference>
<dbReference type="PANTHER" id="PTHR15955">
    <property type="entry name" value="RWD DOMAIN CONTAINING PROTEIN 2"/>
    <property type="match status" value="1"/>
</dbReference>
<name>A0A8H7MDX5_9PLEO</name>
<dbReference type="Gene3D" id="3.10.110.10">
    <property type="entry name" value="Ubiquitin Conjugating Enzyme"/>
    <property type="match status" value="1"/>
</dbReference>
<dbReference type="PANTHER" id="PTHR15955:SF10">
    <property type="entry name" value="DUF1115 DOMAIN PROTEIN (AFU_ORTHOLOGUE AFUA_5G14750)"/>
    <property type="match status" value="1"/>
</dbReference>
<accession>A0A8H7MDX5</accession>
<dbReference type="PIRSF" id="PIRSF038021">
    <property type="entry name" value="UCP038021_RWDD2"/>
    <property type="match status" value="1"/>
</dbReference>
<evidence type="ECO:0000259" key="1">
    <source>
        <dbReference type="Pfam" id="PF06544"/>
    </source>
</evidence>
<feature type="domain" description="Small nuclear ribonucleoprotein Prp3 C-terminal" evidence="1">
    <location>
        <begin position="200"/>
        <end position="279"/>
    </location>
</feature>
<proteinExistence type="predicted"/>
<dbReference type="OrthoDB" id="432412at2759"/>